<dbReference type="InterPro" id="IPR010996">
    <property type="entry name" value="HHH_MUS81"/>
</dbReference>
<dbReference type="GO" id="GO:0003887">
    <property type="term" value="F:DNA-directed DNA polymerase activity"/>
    <property type="evidence" value="ECO:0007669"/>
    <property type="project" value="InterPro"/>
</dbReference>
<evidence type="ECO:0000256" key="2">
    <source>
        <dbReference type="ARBA" id="ARBA00022705"/>
    </source>
</evidence>
<keyword evidence="2" id="KW-0235">DNA replication</keyword>
<dbReference type="EMBL" id="VBPB01000386">
    <property type="protein sequence ID" value="TMQ68457.1"/>
    <property type="molecule type" value="Genomic_DNA"/>
</dbReference>
<dbReference type="InterPro" id="IPR003583">
    <property type="entry name" value="Hlx-hairpin-Hlx_DNA-bd_motif"/>
</dbReference>
<feature type="domain" description="Helix-hairpin-helix DNA-binding motif class 1" evidence="3">
    <location>
        <begin position="68"/>
        <end position="87"/>
    </location>
</feature>
<dbReference type="PANTHER" id="PTHR11276:SF28">
    <property type="entry name" value="DNA POLYMERASE LAMBDA"/>
    <property type="match status" value="1"/>
</dbReference>
<name>A0A538TXS9_UNCEI</name>
<keyword evidence="1" id="KW-0237">DNA synthesis</keyword>
<evidence type="ECO:0000256" key="1">
    <source>
        <dbReference type="ARBA" id="ARBA00022634"/>
    </source>
</evidence>
<evidence type="ECO:0000313" key="4">
    <source>
        <dbReference type="EMBL" id="TMQ68457.1"/>
    </source>
</evidence>
<evidence type="ECO:0000313" key="5">
    <source>
        <dbReference type="Proteomes" id="UP000319771"/>
    </source>
</evidence>
<dbReference type="Proteomes" id="UP000319771">
    <property type="component" value="Unassembled WGS sequence"/>
</dbReference>
<dbReference type="GO" id="GO:0006281">
    <property type="term" value="P:DNA repair"/>
    <property type="evidence" value="ECO:0007669"/>
    <property type="project" value="InterPro"/>
</dbReference>
<organism evidence="4 5">
    <name type="scientific">Eiseniibacteriota bacterium</name>
    <dbReference type="NCBI Taxonomy" id="2212470"/>
    <lineage>
        <taxon>Bacteria</taxon>
        <taxon>Candidatus Eiseniibacteriota</taxon>
    </lineage>
</organism>
<dbReference type="InterPro" id="IPR022312">
    <property type="entry name" value="DNA_pol_X"/>
</dbReference>
<dbReference type="GO" id="GO:0003677">
    <property type="term" value="F:DNA binding"/>
    <property type="evidence" value="ECO:0007669"/>
    <property type="project" value="UniProtKB-KW"/>
</dbReference>
<dbReference type="Pfam" id="PF14716">
    <property type="entry name" value="HHH_8"/>
    <property type="match status" value="1"/>
</dbReference>
<comment type="caution">
    <text evidence="4">The sequence shown here is derived from an EMBL/GenBank/DDBJ whole genome shotgun (WGS) entry which is preliminary data.</text>
</comment>
<reference evidence="4 5" key="1">
    <citation type="journal article" date="2019" name="Nat. Microbiol.">
        <title>Mediterranean grassland soil C-N compound turnover is dependent on rainfall and depth, and is mediated by genomically divergent microorganisms.</title>
        <authorList>
            <person name="Diamond S."/>
            <person name="Andeer P.F."/>
            <person name="Li Z."/>
            <person name="Crits-Christoph A."/>
            <person name="Burstein D."/>
            <person name="Anantharaman K."/>
            <person name="Lane K.R."/>
            <person name="Thomas B.C."/>
            <person name="Pan C."/>
            <person name="Northen T.R."/>
            <person name="Banfield J.F."/>
        </authorList>
    </citation>
    <scope>NUCLEOTIDE SEQUENCE [LARGE SCALE GENOMIC DNA]</scope>
    <source>
        <strain evidence="4">WS_11</strain>
    </source>
</reference>
<dbReference type="InterPro" id="IPR027421">
    <property type="entry name" value="DNA_pol_lamdba_lyase_dom_sf"/>
</dbReference>
<evidence type="ECO:0000259" key="3">
    <source>
        <dbReference type="SMART" id="SM00278"/>
    </source>
</evidence>
<proteinExistence type="predicted"/>
<dbReference type="Gene3D" id="1.10.150.20">
    <property type="entry name" value="5' to 3' exonuclease, C-terminal subdomain"/>
    <property type="match status" value="1"/>
</dbReference>
<dbReference type="Pfam" id="PF14520">
    <property type="entry name" value="HHH_5"/>
    <property type="match status" value="1"/>
</dbReference>
<accession>A0A538TXS9</accession>
<dbReference type="Gene3D" id="1.10.150.110">
    <property type="entry name" value="DNA polymerase beta, N-terminal domain-like"/>
    <property type="match status" value="1"/>
</dbReference>
<dbReference type="PANTHER" id="PTHR11276">
    <property type="entry name" value="DNA POLYMERASE TYPE-X FAMILY MEMBER"/>
    <property type="match status" value="1"/>
</dbReference>
<gene>
    <name evidence="4" type="ORF">E6K81_16595</name>
</gene>
<dbReference type="SMART" id="SM00278">
    <property type="entry name" value="HhH1"/>
    <property type="match status" value="2"/>
</dbReference>
<keyword evidence="4" id="KW-0238">DNA-binding</keyword>
<dbReference type="AlphaFoldDB" id="A0A538TXS9"/>
<dbReference type="SUPFAM" id="SSF47802">
    <property type="entry name" value="DNA polymerase beta, N-terminal domain-like"/>
    <property type="match status" value="1"/>
</dbReference>
<sequence>MGTQAAGPGTRAPIAANRAIAERLDEVAAILEEQGANPYRVRAYRHAAAMLRGLREPVTGMLAQGGLEALERLPGVGTSLARAIRDIAVHGRLPMLERLRGESDPIALLMTVPGVGRVLADRLHHELGIDTLEELETAAHDGRLAHKARLGPKRLAGLRAALAQRLTRVRTPLTAPGRDEPAARELLDVDREYRTSAAAGVLRLIAPRRLNPKGEAWLPVLHTHRGERHYTALFSNTPRAHQMGKTRDWVVLYADAGQGERAYTVITSERGVLKGRRIVRGREAECAAYYRSLASPRPST</sequence>
<feature type="domain" description="Helix-hairpin-helix DNA-binding motif class 1" evidence="3">
    <location>
        <begin position="107"/>
        <end position="126"/>
    </location>
</feature>
<protein>
    <submittedName>
        <fullName evidence="4">DNA-binding protein</fullName>
    </submittedName>
</protein>